<evidence type="ECO:0000256" key="2">
    <source>
        <dbReference type="ARBA" id="ARBA00022448"/>
    </source>
</evidence>
<dbReference type="GO" id="GO:0005886">
    <property type="term" value="C:plasma membrane"/>
    <property type="evidence" value="ECO:0007669"/>
    <property type="project" value="UniProtKB-SubCell"/>
</dbReference>
<evidence type="ECO:0000256" key="4">
    <source>
        <dbReference type="ARBA" id="ARBA00023065"/>
    </source>
</evidence>
<dbReference type="EMBL" id="CP044427">
    <property type="protein sequence ID" value="QFG67830.1"/>
    <property type="molecule type" value="Genomic_DNA"/>
</dbReference>
<proteinExistence type="inferred from homology"/>
<gene>
    <name evidence="8" type="primary">atpH</name>
    <name evidence="9" type="ORF">FY030_03025</name>
</gene>
<dbReference type="OrthoDB" id="5242917at2"/>
<dbReference type="KEGG" id="serw:FY030_03025"/>
<comment type="similarity">
    <text evidence="8">Belongs to the ATPase delta chain family.</text>
</comment>
<dbReference type="Pfam" id="PF00213">
    <property type="entry name" value="OSCP"/>
    <property type="match status" value="1"/>
</dbReference>
<dbReference type="InterPro" id="IPR020781">
    <property type="entry name" value="ATPase_OSCP/d_CS"/>
</dbReference>
<keyword evidence="8" id="KW-1003">Cell membrane</keyword>
<dbReference type="InterPro" id="IPR000711">
    <property type="entry name" value="ATPase_OSCP/dsu"/>
</dbReference>
<dbReference type="Proteomes" id="UP000326546">
    <property type="component" value="Chromosome"/>
</dbReference>
<accession>A0A5J6V1V3</accession>
<organism evidence="9 10">
    <name type="scientific">Ornithinimicrobium pratense</name>
    <dbReference type="NCBI Taxonomy" id="2593973"/>
    <lineage>
        <taxon>Bacteria</taxon>
        <taxon>Bacillati</taxon>
        <taxon>Actinomycetota</taxon>
        <taxon>Actinomycetes</taxon>
        <taxon>Micrococcales</taxon>
        <taxon>Ornithinimicrobiaceae</taxon>
        <taxon>Ornithinimicrobium</taxon>
    </lineage>
</organism>
<keyword evidence="3 8" id="KW-0375">Hydrogen ion transport</keyword>
<sequence length="272" mass="29458">MDTAFRRSYHGARAALEQVLQDEAGSDAAHVGDELWAVARLLDGNAALRRSLADPSREGVDRAGLAERLLSGRIGQGALQVTQAVAAQRWAGPGVLADALERLGVEAVLAHAERHGRLGQVEDELFRFSRIVEGDVDLQAALSDRRAEPAARVTLVDRLLAVKTAPETVRLARQAAGGLRARRFDRAVAAYLEQAAERQQQVTATVVSAVPLTHEQHEKLVGALSRQYGRQVHTNVVIDESVVGGIRVEIGDEVIDGTVSHRLEQARRQMTS</sequence>
<dbReference type="NCBIfam" id="NF009967">
    <property type="entry name" value="PRK13430.1"/>
    <property type="match status" value="1"/>
</dbReference>
<evidence type="ECO:0000256" key="8">
    <source>
        <dbReference type="HAMAP-Rule" id="MF_01416"/>
    </source>
</evidence>
<evidence type="ECO:0000256" key="7">
    <source>
        <dbReference type="ARBA" id="ARBA00023310"/>
    </source>
</evidence>
<evidence type="ECO:0000313" key="10">
    <source>
        <dbReference type="Proteomes" id="UP000326546"/>
    </source>
</evidence>
<keyword evidence="5 8" id="KW-0472">Membrane</keyword>
<evidence type="ECO:0000313" key="9">
    <source>
        <dbReference type="EMBL" id="QFG67830.1"/>
    </source>
</evidence>
<evidence type="ECO:0000256" key="3">
    <source>
        <dbReference type="ARBA" id="ARBA00022781"/>
    </source>
</evidence>
<evidence type="ECO:0000256" key="6">
    <source>
        <dbReference type="ARBA" id="ARBA00023196"/>
    </source>
</evidence>
<comment type="subcellular location">
    <subcellularLocation>
        <location evidence="8">Cell membrane</location>
        <topology evidence="8">Peripheral membrane protein</topology>
    </subcellularLocation>
    <subcellularLocation>
        <location evidence="1">Membrane</location>
    </subcellularLocation>
</comment>
<keyword evidence="4 8" id="KW-0406">Ion transport</keyword>
<dbReference type="PANTHER" id="PTHR11910">
    <property type="entry name" value="ATP SYNTHASE DELTA CHAIN"/>
    <property type="match status" value="1"/>
</dbReference>
<protein>
    <recommendedName>
        <fullName evidence="8">ATP synthase subunit delta</fullName>
    </recommendedName>
    <alternativeName>
        <fullName evidence="8">ATP synthase F(1) sector subunit delta</fullName>
    </alternativeName>
    <alternativeName>
        <fullName evidence="8">F-type ATPase subunit delta</fullName>
        <shortName evidence="8">F-ATPase subunit delta</shortName>
    </alternativeName>
</protein>
<comment type="function">
    <text evidence="8">This protein is part of the stalk that links CF(0) to CF(1). It either transmits conformational changes from CF(0) to CF(1) or is implicated in proton conduction.</text>
</comment>
<reference evidence="9 10" key="1">
    <citation type="submission" date="2019-09" db="EMBL/GenBank/DDBJ databases">
        <title>Serinicoccus pratensis sp. nov., isolated from meadow soil.</title>
        <authorList>
            <person name="Zhang W."/>
        </authorList>
    </citation>
    <scope>NUCLEOTIDE SEQUENCE [LARGE SCALE GENOMIC DNA]</scope>
    <source>
        <strain evidence="9 10">W204</strain>
    </source>
</reference>
<keyword evidence="2 8" id="KW-0813">Transport</keyword>
<keyword evidence="7 8" id="KW-0066">ATP synthesis</keyword>
<evidence type="ECO:0000256" key="5">
    <source>
        <dbReference type="ARBA" id="ARBA00023136"/>
    </source>
</evidence>
<dbReference type="PROSITE" id="PS00389">
    <property type="entry name" value="ATPASE_DELTA"/>
    <property type="match status" value="1"/>
</dbReference>
<dbReference type="AlphaFoldDB" id="A0A5J6V1V3"/>
<keyword evidence="6 8" id="KW-0139">CF(1)</keyword>
<name>A0A5J6V1V3_9MICO</name>
<keyword evidence="10" id="KW-1185">Reference proteome</keyword>
<evidence type="ECO:0000256" key="1">
    <source>
        <dbReference type="ARBA" id="ARBA00004370"/>
    </source>
</evidence>
<dbReference type="HAMAP" id="MF_01416">
    <property type="entry name" value="ATP_synth_delta_bact"/>
    <property type="match status" value="1"/>
</dbReference>
<dbReference type="GO" id="GO:0046933">
    <property type="term" value="F:proton-transporting ATP synthase activity, rotational mechanism"/>
    <property type="evidence" value="ECO:0007669"/>
    <property type="project" value="UniProtKB-UniRule"/>
</dbReference>
<dbReference type="RefSeq" id="WP_158060222.1">
    <property type="nucleotide sequence ID" value="NZ_CP044427.1"/>
</dbReference>
<comment type="function">
    <text evidence="8">F(1)F(0) ATP synthase produces ATP from ADP in the presence of a proton or sodium gradient. F-type ATPases consist of two structural domains, F(1) containing the extramembraneous catalytic core and F(0) containing the membrane proton channel, linked together by a central stalk and a peripheral stalk. During catalysis, ATP synthesis in the catalytic domain of F(1) is coupled via a rotary mechanism of the central stalk subunits to proton translocation.</text>
</comment>
<dbReference type="NCBIfam" id="TIGR01145">
    <property type="entry name" value="ATP_synt_delta"/>
    <property type="match status" value="1"/>
</dbReference>
<dbReference type="GO" id="GO:0045259">
    <property type="term" value="C:proton-transporting ATP synthase complex"/>
    <property type="evidence" value="ECO:0007669"/>
    <property type="project" value="UniProtKB-KW"/>
</dbReference>